<protein>
    <submittedName>
        <fullName evidence="2">Uncharacterized protein</fullName>
    </submittedName>
</protein>
<proteinExistence type="predicted"/>
<comment type="caution">
    <text evidence="2">The sequence shown here is derived from an EMBL/GenBank/DDBJ whole genome shotgun (WGS) entry which is preliminary data.</text>
</comment>
<evidence type="ECO:0000313" key="2">
    <source>
        <dbReference type="EMBL" id="KKL96020.1"/>
    </source>
</evidence>
<evidence type="ECO:0000256" key="1">
    <source>
        <dbReference type="SAM" id="Phobius"/>
    </source>
</evidence>
<reference evidence="2" key="1">
    <citation type="journal article" date="2015" name="Nature">
        <title>Complex archaea that bridge the gap between prokaryotes and eukaryotes.</title>
        <authorList>
            <person name="Spang A."/>
            <person name="Saw J.H."/>
            <person name="Jorgensen S.L."/>
            <person name="Zaremba-Niedzwiedzka K."/>
            <person name="Martijn J."/>
            <person name="Lind A.E."/>
            <person name="van Eijk R."/>
            <person name="Schleper C."/>
            <person name="Guy L."/>
            <person name="Ettema T.J."/>
        </authorList>
    </citation>
    <scope>NUCLEOTIDE SEQUENCE</scope>
</reference>
<keyword evidence="1" id="KW-0812">Transmembrane</keyword>
<keyword evidence="1" id="KW-0472">Membrane</keyword>
<dbReference type="AlphaFoldDB" id="A0A0F9IQK7"/>
<accession>A0A0F9IQK7</accession>
<dbReference type="EMBL" id="LAZR01018541">
    <property type="protein sequence ID" value="KKL96020.1"/>
    <property type="molecule type" value="Genomic_DNA"/>
</dbReference>
<keyword evidence="1" id="KW-1133">Transmembrane helix</keyword>
<gene>
    <name evidence="2" type="ORF">LCGC14_1848700</name>
</gene>
<organism evidence="2">
    <name type="scientific">marine sediment metagenome</name>
    <dbReference type="NCBI Taxonomy" id="412755"/>
    <lineage>
        <taxon>unclassified sequences</taxon>
        <taxon>metagenomes</taxon>
        <taxon>ecological metagenomes</taxon>
    </lineage>
</organism>
<name>A0A0F9IQK7_9ZZZZ</name>
<feature type="transmembrane region" description="Helical" evidence="1">
    <location>
        <begin position="38"/>
        <end position="56"/>
    </location>
</feature>
<sequence length="69" mass="7212">PGMNRQFTQAAVAIIGITGLVILTGLTLLLPELKDERLLLLGGLIGVTSTSAAWLFRLNGKNDGGHTPS</sequence>
<feature type="transmembrane region" description="Helical" evidence="1">
    <location>
        <begin position="12"/>
        <end position="31"/>
    </location>
</feature>
<feature type="non-terminal residue" evidence="2">
    <location>
        <position position="1"/>
    </location>
</feature>